<feature type="non-terminal residue" evidence="1">
    <location>
        <position position="1"/>
    </location>
</feature>
<gene>
    <name evidence="1" type="ORF">BDZ85DRAFT_266707</name>
</gene>
<reference evidence="2" key="1">
    <citation type="journal article" date="2020" name="Stud. Mycol.">
        <title>101 Dothideomycetes genomes: A test case for predicting lifestyles and emergence of pathogens.</title>
        <authorList>
            <person name="Haridas S."/>
            <person name="Albert R."/>
            <person name="Binder M."/>
            <person name="Bloem J."/>
            <person name="LaButti K."/>
            <person name="Salamov A."/>
            <person name="Andreopoulos B."/>
            <person name="Baker S."/>
            <person name="Barry K."/>
            <person name="Bills G."/>
            <person name="Bluhm B."/>
            <person name="Cannon C."/>
            <person name="Castanera R."/>
            <person name="Culley D."/>
            <person name="Daum C."/>
            <person name="Ezra D."/>
            <person name="Gonzalez J."/>
            <person name="Henrissat B."/>
            <person name="Kuo A."/>
            <person name="Liang C."/>
            <person name="Lipzen A."/>
            <person name="Lutzoni F."/>
            <person name="Magnuson J."/>
            <person name="Mondo S."/>
            <person name="Nolan M."/>
            <person name="Ohm R."/>
            <person name="Pangilinan J."/>
            <person name="Park H.-J."/>
            <person name="Ramirez L."/>
            <person name="Alfaro M."/>
            <person name="Sun H."/>
            <person name="Tritt A."/>
            <person name="Yoshinaga Y."/>
            <person name="Zwiers L.-H."/>
            <person name="Turgeon B."/>
            <person name="Goodwin S."/>
            <person name="Spatafora J."/>
            <person name="Crous P."/>
            <person name="Grigoriev I."/>
        </authorList>
    </citation>
    <scope>NUCLEOTIDE SEQUENCE [LARGE SCALE GENOMIC DNA]</scope>
    <source>
        <strain evidence="2">CECT 20119</strain>
    </source>
</reference>
<name>A0A6A6G414_9PEZI</name>
<keyword evidence="2" id="KW-1185">Reference proteome</keyword>
<dbReference type="AlphaFoldDB" id="A0A6A6G414"/>
<accession>A0A6A6G414</accession>
<organism evidence="1 2">
    <name type="scientific">Elsinoe ampelina</name>
    <dbReference type="NCBI Taxonomy" id="302913"/>
    <lineage>
        <taxon>Eukaryota</taxon>
        <taxon>Fungi</taxon>
        <taxon>Dikarya</taxon>
        <taxon>Ascomycota</taxon>
        <taxon>Pezizomycotina</taxon>
        <taxon>Dothideomycetes</taxon>
        <taxon>Dothideomycetidae</taxon>
        <taxon>Myriangiales</taxon>
        <taxon>Elsinoaceae</taxon>
        <taxon>Elsinoe</taxon>
    </lineage>
</organism>
<sequence length="318" mass="35701">MLILMPRLGLWSRGTTQFIPISRYHCEMMRLSSDHLYWPRTLLLYQDAKRLGAALHLTDFPCMPLEPRPSTLCSLSSLLYSSSREPPLVICEQTDFWFVSSNPELLLSPVPADRSYRAPHPHLSVSSKHPVEIIPFPLVVLYRRSSSSRYHRPSTHQWLLDHDSQTAGLVAQTVSLTSYLPFKLFSSSSSVFRPSVPIPGKARLPSGTVSHPCTRSRVAPHFHHHQKTYSASPQNGASTVSQREKLFSITHSHRPLSFHHLSAMCYSHPVVLGPSLPSPHRCVFEQCAAPRLGTQRGSLDISFCQVIARAVGFCVHIL</sequence>
<evidence type="ECO:0000313" key="2">
    <source>
        <dbReference type="Proteomes" id="UP000799538"/>
    </source>
</evidence>
<evidence type="ECO:0000313" key="1">
    <source>
        <dbReference type="EMBL" id="KAF2220505.1"/>
    </source>
</evidence>
<dbReference type="Proteomes" id="UP000799538">
    <property type="component" value="Unassembled WGS sequence"/>
</dbReference>
<dbReference type="EMBL" id="ML992512">
    <property type="protein sequence ID" value="KAF2220505.1"/>
    <property type="molecule type" value="Genomic_DNA"/>
</dbReference>
<proteinExistence type="predicted"/>
<protein>
    <submittedName>
        <fullName evidence="1">Uncharacterized protein</fullName>
    </submittedName>
</protein>